<dbReference type="GO" id="GO:0016616">
    <property type="term" value="F:oxidoreductase activity, acting on the CH-OH group of donors, NAD or NADP as acceptor"/>
    <property type="evidence" value="ECO:0007669"/>
    <property type="project" value="TreeGrafter"/>
</dbReference>
<dbReference type="KEGG" id="erc:Ecym_4561"/>
<dbReference type="FunCoup" id="G8JU91">
    <property type="interactions" value="142"/>
</dbReference>
<reference evidence="5" key="1">
    <citation type="journal article" date="2012" name="G3 (Bethesda)">
        <title>Pichia sorbitophila, an interspecies yeast hybrid reveals early steps of genome resolution following polyploidization.</title>
        <authorList>
            <person name="Leh Louis V."/>
            <person name="Despons L."/>
            <person name="Friedrich A."/>
            <person name="Martin T."/>
            <person name="Durrens P."/>
            <person name="Casaregola S."/>
            <person name="Neuveglise C."/>
            <person name="Fairhead C."/>
            <person name="Marck C."/>
            <person name="Cruz J.A."/>
            <person name="Straub M.L."/>
            <person name="Kugler V."/>
            <person name="Sacerdot C."/>
            <person name="Uzunov Z."/>
            <person name="Thierry A."/>
            <person name="Weiss S."/>
            <person name="Bleykasten C."/>
            <person name="De Montigny J."/>
            <person name="Jacques N."/>
            <person name="Jung P."/>
            <person name="Lemaire M."/>
            <person name="Mallet S."/>
            <person name="Morel G."/>
            <person name="Richard G.F."/>
            <person name="Sarkar A."/>
            <person name="Savel G."/>
            <person name="Schacherer J."/>
            <person name="Seret M.L."/>
            <person name="Talla E."/>
            <person name="Samson G."/>
            <person name="Jubin C."/>
            <person name="Poulain J."/>
            <person name="Vacherie B."/>
            <person name="Barbe V."/>
            <person name="Pelletier E."/>
            <person name="Sherman D.J."/>
            <person name="Westhof E."/>
            <person name="Weissenbach J."/>
            <person name="Baret P.V."/>
            <person name="Wincker P."/>
            <person name="Gaillardin C."/>
            <person name="Dujon B."/>
            <person name="Souciet J.L."/>
        </authorList>
    </citation>
    <scope>NUCLEOTIDE SEQUENCE [LARGE SCALE GENOMIC DNA]</scope>
    <source>
        <strain evidence="5">CBS 270.75 / DBVPG 7215 / KCTC 17166 / NRRL Y-17582</strain>
    </source>
</reference>
<dbReference type="eggNOG" id="KOG0725">
    <property type="taxonomic scope" value="Eukaryota"/>
</dbReference>
<sequence length="277" mass="30153">MQAATTAIITGGTSGIGHQLVRKVISSGMSCIFVGSSPESVQESLHMLIAANDFPKDSTTKHQFVRGVSIDLSNWPSWTAEQTFKSWEFSPTNCIIGPFTTPLFNVSPRNPCGPSQKYTYSLLVNCAGITQKSLTHRSTTIDMARIMNINLMSLMSLTQLSVRPMLKSQRNSKATSPIIVNVASYLGHPDTHILPGTAIYAASKSAVLQYTYSLRPELSRLGIRIEAIAPGIVRGTKMIETLPPDSQKSLLHAKPHLQTTPHAVADLIWSIYCSSPV</sequence>
<accession>G8JU91</accession>
<evidence type="ECO:0008006" key="6">
    <source>
        <dbReference type="Google" id="ProtNLM"/>
    </source>
</evidence>
<dbReference type="SUPFAM" id="SSF51735">
    <property type="entry name" value="NAD(P)-binding Rossmann-fold domains"/>
    <property type="match status" value="1"/>
</dbReference>
<dbReference type="Pfam" id="PF00106">
    <property type="entry name" value="adh_short"/>
    <property type="match status" value="2"/>
</dbReference>
<organism evidence="4 5">
    <name type="scientific">Eremothecium cymbalariae (strain CBS 270.75 / DBVPG 7215 / KCTC 17166 / NRRL Y-17582)</name>
    <name type="common">Yeast</name>
    <dbReference type="NCBI Taxonomy" id="931890"/>
    <lineage>
        <taxon>Eukaryota</taxon>
        <taxon>Fungi</taxon>
        <taxon>Dikarya</taxon>
        <taxon>Ascomycota</taxon>
        <taxon>Saccharomycotina</taxon>
        <taxon>Saccharomycetes</taxon>
        <taxon>Saccharomycetales</taxon>
        <taxon>Saccharomycetaceae</taxon>
        <taxon>Eremothecium</taxon>
    </lineage>
</organism>
<dbReference type="Gene3D" id="3.40.50.720">
    <property type="entry name" value="NAD(P)-binding Rossmann-like Domain"/>
    <property type="match status" value="1"/>
</dbReference>
<dbReference type="CDD" id="cd05233">
    <property type="entry name" value="SDR_c"/>
    <property type="match status" value="1"/>
</dbReference>
<dbReference type="PRINTS" id="PR00081">
    <property type="entry name" value="GDHRDH"/>
</dbReference>
<dbReference type="OMA" id="QETETWG"/>
<keyword evidence="5" id="KW-1185">Reference proteome</keyword>
<name>G8JU91_ERECY</name>
<dbReference type="InterPro" id="IPR036291">
    <property type="entry name" value="NAD(P)-bd_dom_sf"/>
</dbReference>
<dbReference type="GO" id="GO:0048038">
    <property type="term" value="F:quinone binding"/>
    <property type="evidence" value="ECO:0007669"/>
    <property type="project" value="TreeGrafter"/>
</dbReference>
<dbReference type="Proteomes" id="UP000006790">
    <property type="component" value="Chromosome 4"/>
</dbReference>
<dbReference type="STRING" id="931890.G8JU91"/>
<evidence type="ECO:0000313" key="4">
    <source>
        <dbReference type="EMBL" id="AET39594.1"/>
    </source>
</evidence>
<dbReference type="GeneID" id="11472834"/>
<dbReference type="HOGENOM" id="CLU_010194_2_10_1"/>
<dbReference type="GO" id="GO:0006633">
    <property type="term" value="P:fatty acid biosynthetic process"/>
    <property type="evidence" value="ECO:0007669"/>
    <property type="project" value="TreeGrafter"/>
</dbReference>
<evidence type="ECO:0000256" key="3">
    <source>
        <dbReference type="RuleBase" id="RU000363"/>
    </source>
</evidence>
<dbReference type="OrthoDB" id="417891at2759"/>
<dbReference type="PANTHER" id="PTHR42760:SF133">
    <property type="entry name" value="3-OXOACYL-[ACYL-CARRIER-PROTEIN] REDUCTASE"/>
    <property type="match status" value="1"/>
</dbReference>
<proteinExistence type="inferred from homology"/>
<dbReference type="RefSeq" id="XP_003646411.1">
    <property type="nucleotide sequence ID" value="XM_003646363.1"/>
</dbReference>
<comment type="similarity">
    <text evidence="1 3">Belongs to the short-chain dehydrogenases/reductases (SDR) family.</text>
</comment>
<evidence type="ECO:0000313" key="5">
    <source>
        <dbReference type="Proteomes" id="UP000006790"/>
    </source>
</evidence>
<dbReference type="PRINTS" id="PR00080">
    <property type="entry name" value="SDRFAMILY"/>
</dbReference>
<dbReference type="EMBL" id="CP002500">
    <property type="protein sequence ID" value="AET39594.1"/>
    <property type="molecule type" value="Genomic_DNA"/>
</dbReference>
<evidence type="ECO:0000256" key="2">
    <source>
        <dbReference type="ARBA" id="ARBA00023002"/>
    </source>
</evidence>
<dbReference type="AlphaFoldDB" id="G8JU91"/>
<evidence type="ECO:0000256" key="1">
    <source>
        <dbReference type="ARBA" id="ARBA00006484"/>
    </source>
</evidence>
<keyword evidence="2" id="KW-0560">Oxidoreductase</keyword>
<protein>
    <recommendedName>
        <fullName evidence="6">3-oxoacyl-[acyl-carrier-protein] reductase</fullName>
    </recommendedName>
</protein>
<dbReference type="InParanoid" id="G8JU91"/>
<dbReference type="InterPro" id="IPR002347">
    <property type="entry name" value="SDR_fam"/>
</dbReference>
<dbReference type="PANTHER" id="PTHR42760">
    <property type="entry name" value="SHORT-CHAIN DEHYDROGENASES/REDUCTASES FAMILY MEMBER"/>
    <property type="match status" value="1"/>
</dbReference>
<gene>
    <name evidence="4" type="ordered locus">Ecym_4561</name>
</gene>